<protein>
    <submittedName>
        <fullName evidence="2">Uncharacterized protein</fullName>
    </submittedName>
</protein>
<keyword evidence="3" id="KW-1185">Reference proteome</keyword>
<feature type="region of interest" description="Disordered" evidence="1">
    <location>
        <begin position="191"/>
        <end position="296"/>
    </location>
</feature>
<evidence type="ECO:0000313" key="3">
    <source>
        <dbReference type="Proteomes" id="UP000235371"/>
    </source>
</evidence>
<dbReference type="OrthoDB" id="10431202at2759"/>
<feature type="region of interest" description="Disordered" evidence="1">
    <location>
        <begin position="1"/>
        <end position="66"/>
    </location>
</feature>
<sequence>MSGSGNQEQDLGRETDAGSPKLALATLNTPRNHAKPYDPLAPPPKPALASDPKPKASDSYRSSDGTVSSVWSISSVFSSFFNGANSGTSSATTSRTNSTNFDEISKQDRTSRPPVTSRFSTWTLDVADQRSGEKPYSSINALVRESSRVGVYGGLVDIWQRKIIHEEWREQFWSKADDCESILEVQLSKEAESNDIYKEIPPPEPALDLDKELPPTPASTQQSIGGSSRLELPVSAPSSPRKPHIRPASSLSSANNLNRNASQVSLSSTADSFHTAPTRSREHSVTSTVSAQHVTQHCTHSPFSTMLSVDSIDSRIERDTVYPQSAAVQGSNIPENLIVPDGTDTLGNVPNTSIPNTAPVKTEGPTNTALDHVSDTRNSGATIDELCQRDVRIFHPTLEVAITTIGKIDCGSDHSHISPKALGKLQIPLDSKLIRPTVYKYYTNEGPVETTRGSVTLNWRIFNEPNGHSKHERNTFYIASDKAPYDGLLLGKDFLFPPDGPPRMNLCLMNITIPKTEKEKEEQRKALEKHEQEVRENERLKKERRDAAQQAAGSSSKTKDGAAE</sequence>
<gene>
    <name evidence="2" type="ORF">K444DRAFT_633103</name>
</gene>
<dbReference type="AlphaFoldDB" id="A0A2J6SZ86"/>
<dbReference type="RefSeq" id="XP_024732983.1">
    <property type="nucleotide sequence ID" value="XM_024883571.1"/>
</dbReference>
<feature type="compositionally biased region" description="Low complexity" evidence="1">
    <location>
        <begin position="85"/>
        <end position="100"/>
    </location>
</feature>
<proteinExistence type="predicted"/>
<feature type="compositionally biased region" description="Low complexity" evidence="1">
    <location>
        <begin position="248"/>
        <end position="262"/>
    </location>
</feature>
<evidence type="ECO:0000256" key="1">
    <source>
        <dbReference type="SAM" id="MobiDB-lite"/>
    </source>
</evidence>
<dbReference type="GeneID" id="36591648"/>
<evidence type="ECO:0000313" key="2">
    <source>
        <dbReference type="EMBL" id="PMD56079.1"/>
    </source>
</evidence>
<name>A0A2J6SZ86_9HELO</name>
<dbReference type="CDD" id="cd00303">
    <property type="entry name" value="retropepsin_like"/>
    <property type="match status" value="1"/>
</dbReference>
<accession>A0A2J6SZ86</accession>
<reference evidence="2" key="1">
    <citation type="submission" date="2016-04" db="EMBL/GenBank/DDBJ databases">
        <title>A degradative enzymes factory behind the ericoid mycorrhizal symbiosis.</title>
        <authorList>
            <consortium name="DOE Joint Genome Institute"/>
            <person name="Martino E."/>
            <person name="Morin E."/>
            <person name="Grelet G."/>
            <person name="Kuo A."/>
            <person name="Kohler A."/>
            <person name="Daghino S."/>
            <person name="Barry K."/>
            <person name="Choi C."/>
            <person name="Cichocki N."/>
            <person name="Clum A."/>
            <person name="Copeland A."/>
            <person name="Hainaut M."/>
            <person name="Haridas S."/>
            <person name="Labutti K."/>
            <person name="Lindquist E."/>
            <person name="Lipzen A."/>
            <person name="Khouja H.-R."/>
            <person name="Murat C."/>
            <person name="Ohm R."/>
            <person name="Olson A."/>
            <person name="Spatafora J."/>
            <person name="Veneault-Fourrey C."/>
            <person name="Henrissat B."/>
            <person name="Grigoriev I."/>
            <person name="Martin F."/>
            <person name="Perotto S."/>
        </authorList>
    </citation>
    <scope>NUCLEOTIDE SEQUENCE [LARGE SCALE GENOMIC DNA]</scope>
    <source>
        <strain evidence="2">E</strain>
    </source>
</reference>
<feature type="compositionally biased region" description="Basic and acidic residues" evidence="1">
    <location>
        <begin position="517"/>
        <end position="547"/>
    </location>
</feature>
<dbReference type="EMBL" id="KZ613852">
    <property type="protein sequence ID" value="PMD56079.1"/>
    <property type="molecule type" value="Genomic_DNA"/>
</dbReference>
<feature type="compositionally biased region" description="Polar residues" evidence="1">
    <location>
        <begin position="285"/>
        <end position="296"/>
    </location>
</feature>
<organism evidence="2 3">
    <name type="scientific">Hyaloscypha bicolor E</name>
    <dbReference type="NCBI Taxonomy" id="1095630"/>
    <lineage>
        <taxon>Eukaryota</taxon>
        <taxon>Fungi</taxon>
        <taxon>Dikarya</taxon>
        <taxon>Ascomycota</taxon>
        <taxon>Pezizomycotina</taxon>
        <taxon>Leotiomycetes</taxon>
        <taxon>Helotiales</taxon>
        <taxon>Hyaloscyphaceae</taxon>
        <taxon>Hyaloscypha</taxon>
        <taxon>Hyaloscypha bicolor</taxon>
    </lineage>
</organism>
<feature type="region of interest" description="Disordered" evidence="1">
    <location>
        <begin position="85"/>
        <end position="116"/>
    </location>
</feature>
<feature type="region of interest" description="Disordered" evidence="1">
    <location>
        <begin position="517"/>
        <end position="564"/>
    </location>
</feature>
<feature type="compositionally biased region" description="Polar residues" evidence="1">
    <location>
        <begin position="263"/>
        <end position="278"/>
    </location>
</feature>
<dbReference type="InParanoid" id="A0A2J6SZ86"/>
<dbReference type="Proteomes" id="UP000235371">
    <property type="component" value="Unassembled WGS sequence"/>
</dbReference>